<evidence type="ECO:0000256" key="5">
    <source>
        <dbReference type="ARBA" id="ARBA00023235"/>
    </source>
</evidence>
<accession>A0ABT8RSA8</accession>
<dbReference type="PANTHER" id="PTHR38461">
    <property type="entry name" value="4-DEOXY-L-THREO-5-HEXOSULOSE-URONATE KETOL-ISOMERASE"/>
    <property type="match status" value="1"/>
</dbReference>
<feature type="binding site" evidence="6">
    <location>
        <position position="196"/>
    </location>
    <ligand>
        <name>Zn(2+)</name>
        <dbReference type="ChEBI" id="CHEBI:29105"/>
    </ligand>
</feature>
<dbReference type="InterPro" id="IPR027449">
    <property type="entry name" value="KduI_N"/>
</dbReference>
<dbReference type="EC" id="5.3.1.17" evidence="6"/>
<comment type="caution">
    <text evidence="7">The sequence shown here is derived from an EMBL/GenBank/DDBJ whole genome shotgun (WGS) entry which is preliminary data.</text>
</comment>
<dbReference type="Proteomes" id="UP001168579">
    <property type="component" value="Unassembled WGS sequence"/>
</dbReference>
<organism evidence="7 8">
    <name type="scientific">Maribacter confluentis</name>
    <dbReference type="NCBI Taxonomy" id="1656093"/>
    <lineage>
        <taxon>Bacteria</taxon>
        <taxon>Pseudomonadati</taxon>
        <taxon>Bacteroidota</taxon>
        <taxon>Flavobacteriia</taxon>
        <taxon>Flavobacteriales</taxon>
        <taxon>Flavobacteriaceae</taxon>
        <taxon>Maribacter</taxon>
    </lineage>
</organism>
<evidence type="ECO:0000256" key="3">
    <source>
        <dbReference type="ARBA" id="ARBA00022723"/>
    </source>
</evidence>
<feature type="binding site" evidence="6">
    <location>
        <position position="245"/>
    </location>
    <ligand>
        <name>Zn(2+)</name>
        <dbReference type="ChEBI" id="CHEBI:29105"/>
    </ligand>
</feature>
<comment type="cofactor">
    <cofactor evidence="6">
        <name>Zn(2+)</name>
        <dbReference type="ChEBI" id="CHEBI:29105"/>
    </cofactor>
    <text evidence="6">Binds 1 zinc ion per subunit.</text>
</comment>
<dbReference type="NCBIfam" id="NF002091">
    <property type="entry name" value="PRK00924.1"/>
    <property type="match status" value="1"/>
</dbReference>
<name>A0ABT8RSA8_9FLAO</name>
<comment type="similarity">
    <text evidence="2 6">Belongs to the KduI family.</text>
</comment>
<feature type="binding site" evidence="6">
    <location>
        <position position="203"/>
    </location>
    <ligand>
        <name>Zn(2+)</name>
        <dbReference type="ChEBI" id="CHEBI:29105"/>
    </ligand>
</feature>
<evidence type="ECO:0000313" key="7">
    <source>
        <dbReference type="EMBL" id="MDO1513814.1"/>
    </source>
</evidence>
<dbReference type="CDD" id="cd20294">
    <property type="entry name" value="cupin_KduI_N"/>
    <property type="match status" value="1"/>
</dbReference>
<dbReference type="Pfam" id="PF04962">
    <property type="entry name" value="KduI"/>
    <property type="match status" value="1"/>
</dbReference>
<keyword evidence="3 6" id="KW-0479">Metal-binding</keyword>
<keyword evidence="4 6" id="KW-0862">Zinc</keyword>
<dbReference type="GO" id="GO:0008697">
    <property type="term" value="F:4-deoxy-L-threo-5-hexosulose-uronate ketol-isomerase activity"/>
    <property type="evidence" value="ECO:0007669"/>
    <property type="project" value="UniProtKB-EC"/>
</dbReference>
<sequence length="278" mass="31363">MTNYEFRYAAHPVDSRAYGTDELRKEFLIPKLFVKDSVQLTYSMYDRYIVGGVMPVNTSVKLETIPYLKSENFLDRRELGVVNVGGKGKITVDGTSYELSKKEALYVGQGAKDVIFEAVDGEQPLFYINSAPAHKSFPTKKVGANEAEVIQLGDEKYANKRILNKLIVNSIVQTCQLQMGLTELLPGNVWNTMPAHTHNRRMEAYFYFDVEEGQTVCHFMGEPQHTRHIFMESNQAVLSPEWSIHSGSGTCAYSFVWGMAGENLDYGDMDVCAPNELR</sequence>
<comment type="catalytic activity">
    <reaction evidence="1 6">
        <text>5-dehydro-4-deoxy-D-glucuronate = 3-deoxy-D-glycero-2,5-hexodiulosonate</text>
        <dbReference type="Rhea" id="RHEA:23896"/>
        <dbReference type="ChEBI" id="CHEBI:17117"/>
        <dbReference type="ChEBI" id="CHEBI:29071"/>
        <dbReference type="EC" id="5.3.1.17"/>
    </reaction>
</comment>
<gene>
    <name evidence="6 7" type="primary">kduI</name>
    <name evidence="7" type="ORF">Q2T41_14225</name>
</gene>
<evidence type="ECO:0000313" key="8">
    <source>
        <dbReference type="Proteomes" id="UP001168579"/>
    </source>
</evidence>
<evidence type="ECO:0000256" key="6">
    <source>
        <dbReference type="HAMAP-Rule" id="MF_00687"/>
    </source>
</evidence>
<dbReference type="HAMAP" id="MF_00687">
    <property type="entry name" value="KduI"/>
    <property type="match status" value="1"/>
</dbReference>
<keyword evidence="5 6" id="KW-0413">Isomerase</keyword>
<dbReference type="PIRSF" id="PIRSF006625">
    <property type="entry name" value="KduI"/>
    <property type="match status" value="1"/>
</dbReference>
<comment type="pathway">
    <text evidence="6">Glycan metabolism; pectin degradation; 2-dehydro-3-deoxy-D-gluconate from pectin: step 4/5.</text>
</comment>
<keyword evidence="8" id="KW-1185">Reference proteome</keyword>
<proteinExistence type="inferred from homology"/>
<dbReference type="InterPro" id="IPR007045">
    <property type="entry name" value="KduI"/>
</dbReference>
<evidence type="ECO:0000256" key="1">
    <source>
        <dbReference type="ARBA" id="ARBA00000552"/>
    </source>
</evidence>
<dbReference type="EMBL" id="JAUKUC010000001">
    <property type="protein sequence ID" value="MDO1513814.1"/>
    <property type="molecule type" value="Genomic_DNA"/>
</dbReference>
<evidence type="ECO:0000256" key="4">
    <source>
        <dbReference type="ARBA" id="ARBA00022833"/>
    </source>
</evidence>
<dbReference type="CDD" id="cd20491">
    <property type="entry name" value="cupin_KduI_C"/>
    <property type="match status" value="1"/>
</dbReference>
<reference evidence="7" key="2">
    <citation type="submission" date="2023-06" db="EMBL/GenBank/DDBJ databases">
        <authorList>
            <person name="Lucena T."/>
            <person name="Sun Q."/>
        </authorList>
    </citation>
    <scope>NUCLEOTIDE SEQUENCE</scope>
    <source>
        <strain evidence="7">CECT 8869</strain>
    </source>
</reference>
<dbReference type="Gene3D" id="2.60.120.520">
    <property type="entry name" value="pectin degrading enzyme 5-keto 4- deoxyuronate isomerase, domain 1"/>
    <property type="match status" value="1"/>
</dbReference>
<dbReference type="InterPro" id="IPR021120">
    <property type="entry name" value="KduI/IolB_isomerase"/>
</dbReference>
<dbReference type="PANTHER" id="PTHR38461:SF1">
    <property type="entry name" value="4-DEOXY-L-THREO-5-HEXOSULOSE-URONATE KETOL-ISOMERASE"/>
    <property type="match status" value="1"/>
</dbReference>
<evidence type="ECO:0000256" key="2">
    <source>
        <dbReference type="ARBA" id="ARBA00008086"/>
    </source>
</evidence>
<dbReference type="InterPro" id="IPR011051">
    <property type="entry name" value="RmlC_Cupin_sf"/>
</dbReference>
<dbReference type="InterPro" id="IPR014710">
    <property type="entry name" value="RmlC-like_jellyroll"/>
</dbReference>
<comment type="function">
    <text evidence="6">Catalyzes the isomerization of 5-dehydro-4-deoxy-D-glucuronate to 3-deoxy-D-glycero-2,5-hexodiulosonate.</text>
</comment>
<dbReference type="Gene3D" id="2.60.120.10">
    <property type="entry name" value="Jelly Rolls"/>
    <property type="match status" value="1"/>
</dbReference>
<dbReference type="SUPFAM" id="SSF51182">
    <property type="entry name" value="RmlC-like cupins"/>
    <property type="match status" value="1"/>
</dbReference>
<protein>
    <recommendedName>
        <fullName evidence="6">4-deoxy-L-threo-5-hexosulose-uronate ketol-isomerase</fullName>
        <ecNumber evidence="6">5.3.1.17</ecNumber>
    </recommendedName>
    <alternativeName>
        <fullName evidence="6">5-keto-4-deoxyuronate isomerase</fullName>
    </alternativeName>
    <alternativeName>
        <fullName evidence="6">DKI isomerase</fullName>
    </alternativeName>
</protein>
<reference evidence="7" key="1">
    <citation type="journal article" date="2014" name="Int. J. Syst. Evol. Microbiol.">
        <title>Complete genome of a new Firmicutes species belonging to the dominant human colonic microbiota ('Ruminococcus bicirculans') reveals two chromosomes and a selective capacity to utilize plant glucans.</title>
        <authorList>
            <consortium name="NISC Comparative Sequencing Program"/>
            <person name="Wegmann U."/>
            <person name="Louis P."/>
            <person name="Goesmann A."/>
            <person name="Henrissat B."/>
            <person name="Duncan S.H."/>
            <person name="Flint H.J."/>
        </authorList>
    </citation>
    <scope>NUCLEOTIDE SEQUENCE</scope>
    <source>
        <strain evidence="7">CECT 8869</strain>
    </source>
</reference>
<feature type="binding site" evidence="6">
    <location>
        <position position="198"/>
    </location>
    <ligand>
        <name>Zn(2+)</name>
        <dbReference type="ChEBI" id="CHEBI:29105"/>
    </ligand>
</feature>
<dbReference type="RefSeq" id="WP_089259599.1">
    <property type="nucleotide sequence ID" value="NZ_JAUKUC010000001.1"/>
</dbReference>